<dbReference type="PRINTS" id="PR00190">
    <property type="entry name" value="ACTIN"/>
</dbReference>
<name>A0A6A0HAS9_HYAAZ</name>
<reference evidence="2" key="1">
    <citation type="submission" date="2014-08" db="EMBL/GenBank/DDBJ databases">
        <authorList>
            <person name="Murali S."/>
            <person name="Richards S."/>
            <person name="Bandaranaike D."/>
            <person name="Bellair M."/>
            <person name="Blankenburg K."/>
            <person name="Chao H."/>
            <person name="Dinh H."/>
            <person name="Doddapaneni H."/>
            <person name="Dugan-Rocha S."/>
            <person name="Elkadiri S."/>
            <person name="Gnanaolivu R."/>
            <person name="Hughes D."/>
            <person name="Lee S."/>
            <person name="Li M."/>
            <person name="Ming W."/>
            <person name="Munidasa M."/>
            <person name="Muniz J."/>
            <person name="Nguyen L."/>
            <person name="Osuji N."/>
            <person name="Pu L.-L."/>
            <person name="Puazo M."/>
            <person name="Skinner E."/>
            <person name="Qu C."/>
            <person name="Quiroz J."/>
            <person name="Raj R."/>
            <person name="Weissenberger G."/>
            <person name="Xin Y."/>
            <person name="Zou X."/>
            <person name="Han Y."/>
            <person name="Worley K."/>
            <person name="Muzny D."/>
            <person name="Gibbs R."/>
        </authorList>
    </citation>
    <scope>NUCLEOTIDE SEQUENCE</scope>
    <source>
        <strain evidence="2">HAZT.00-mixed</strain>
        <tissue evidence="2">Whole organism</tissue>
    </source>
</reference>
<evidence type="ECO:0000313" key="2">
    <source>
        <dbReference type="EMBL" id="KAA0202331.1"/>
    </source>
</evidence>
<reference evidence="2" key="2">
    <citation type="journal article" date="2018" name="Environ. Sci. Technol.">
        <title>The Toxicogenome of Hyalella azteca: A Model for Sediment Ecotoxicology and Evolutionary Toxicology.</title>
        <authorList>
            <person name="Poynton H.C."/>
            <person name="Hasenbein S."/>
            <person name="Benoit J.B."/>
            <person name="Sepulveda M.S."/>
            <person name="Poelchau M.F."/>
            <person name="Hughes D.S.T."/>
            <person name="Murali S.C."/>
            <person name="Chen S."/>
            <person name="Glastad K.M."/>
            <person name="Goodisman M.A.D."/>
            <person name="Werren J.H."/>
            <person name="Vineis J.H."/>
            <person name="Bowen J.L."/>
            <person name="Friedrich M."/>
            <person name="Jones J."/>
            <person name="Robertson H.M."/>
            <person name="Feyereisen R."/>
            <person name="Mechler-Hickson A."/>
            <person name="Mathers N."/>
            <person name="Lee C.E."/>
            <person name="Colbourne J.K."/>
            <person name="Biales A."/>
            <person name="Johnston J.S."/>
            <person name="Wellborn G.A."/>
            <person name="Rosendale A.J."/>
            <person name="Cridge A.G."/>
            <person name="Munoz-Torres M.C."/>
            <person name="Bain P.A."/>
            <person name="Manny A.R."/>
            <person name="Major K.M."/>
            <person name="Lambert F.N."/>
            <person name="Vulpe C.D."/>
            <person name="Tuck P."/>
            <person name="Blalock B.J."/>
            <person name="Lin Y.Y."/>
            <person name="Smith M.E."/>
            <person name="Ochoa-Acuna H."/>
            <person name="Chen M.M."/>
            <person name="Childers C.P."/>
            <person name="Qu J."/>
            <person name="Dugan S."/>
            <person name="Lee S.L."/>
            <person name="Chao H."/>
            <person name="Dinh H."/>
            <person name="Han Y."/>
            <person name="Doddapaneni H."/>
            <person name="Worley K.C."/>
            <person name="Muzny D.M."/>
            <person name="Gibbs R.A."/>
            <person name="Richards S."/>
        </authorList>
    </citation>
    <scope>NUCLEOTIDE SEQUENCE</scope>
    <source>
        <strain evidence="2">HAZT.00-mixed</strain>
        <tissue evidence="2">Whole organism</tissue>
    </source>
</reference>
<dbReference type="OrthoDB" id="5132116at2759"/>
<dbReference type="SUPFAM" id="SSF53067">
    <property type="entry name" value="Actin-like ATPase domain"/>
    <property type="match status" value="2"/>
</dbReference>
<dbReference type="InterPro" id="IPR043129">
    <property type="entry name" value="ATPase_NBD"/>
</dbReference>
<comment type="caution">
    <text evidence="2">The sequence shown here is derived from an EMBL/GenBank/DDBJ whole genome shotgun (WGS) entry which is preliminary data.</text>
</comment>
<dbReference type="PANTHER" id="PTHR11937">
    <property type="entry name" value="ACTIN"/>
    <property type="match status" value="1"/>
</dbReference>
<dbReference type="Pfam" id="PF00022">
    <property type="entry name" value="Actin"/>
    <property type="match status" value="1"/>
</dbReference>
<comment type="similarity">
    <text evidence="1">Belongs to the actin family.</text>
</comment>
<proteinExistence type="inferred from homology"/>
<dbReference type="SMART" id="SM00268">
    <property type="entry name" value="ACTIN"/>
    <property type="match status" value="1"/>
</dbReference>
<gene>
    <name evidence="2" type="ORF">HAZT_HAZT000053</name>
</gene>
<organism evidence="2">
    <name type="scientific">Hyalella azteca</name>
    <name type="common">Amphipod</name>
    <dbReference type="NCBI Taxonomy" id="294128"/>
    <lineage>
        <taxon>Eukaryota</taxon>
        <taxon>Metazoa</taxon>
        <taxon>Ecdysozoa</taxon>
        <taxon>Arthropoda</taxon>
        <taxon>Crustacea</taxon>
        <taxon>Multicrustacea</taxon>
        <taxon>Malacostraca</taxon>
        <taxon>Eumalacostraca</taxon>
        <taxon>Peracarida</taxon>
        <taxon>Amphipoda</taxon>
        <taxon>Senticaudata</taxon>
        <taxon>Talitrida</taxon>
        <taxon>Talitroidea</taxon>
        <taxon>Hyalellidae</taxon>
        <taxon>Hyalella</taxon>
    </lineage>
</organism>
<protein>
    <submittedName>
        <fullName evidence="2">Uncharacterized protein</fullName>
    </submittedName>
</protein>
<dbReference type="Gene3D" id="2.30.36.70">
    <property type="entry name" value="Actin, Chain A, domain 2"/>
    <property type="match status" value="1"/>
</dbReference>
<dbReference type="InterPro" id="IPR004000">
    <property type="entry name" value="Actin"/>
</dbReference>
<evidence type="ECO:0000256" key="1">
    <source>
        <dbReference type="RuleBase" id="RU000487"/>
    </source>
</evidence>
<dbReference type="CDD" id="cd13395">
    <property type="entry name" value="ASKHA_NBD_Arp4_ACTL6-like"/>
    <property type="match status" value="1"/>
</dbReference>
<dbReference type="Gene3D" id="3.30.420.40">
    <property type="match status" value="2"/>
</dbReference>
<dbReference type="EMBL" id="JQDR03003818">
    <property type="protein sequence ID" value="KAA0202331.1"/>
    <property type="molecule type" value="Genomic_DNA"/>
</dbReference>
<accession>A0A6A0HAS9</accession>
<reference evidence="2" key="3">
    <citation type="submission" date="2019-06" db="EMBL/GenBank/DDBJ databases">
        <authorList>
            <person name="Poynton C."/>
            <person name="Hasenbein S."/>
            <person name="Benoit J.B."/>
            <person name="Sepulveda M.S."/>
            <person name="Poelchau M.F."/>
            <person name="Murali S.C."/>
            <person name="Chen S."/>
            <person name="Glastad K.M."/>
            <person name="Werren J.H."/>
            <person name="Vineis J.H."/>
            <person name="Bowen J.L."/>
            <person name="Friedrich M."/>
            <person name="Jones J."/>
            <person name="Robertson H.M."/>
            <person name="Feyereisen R."/>
            <person name="Mechler-Hickson A."/>
            <person name="Mathers N."/>
            <person name="Lee C.E."/>
            <person name="Colbourne J.K."/>
            <person name="Biales A."/>
            <person name="Johnston J.S."/>
            <person name="Wellborn G.A."/>
            <person name="Rosendale A.J."/>
            <person name="Cridge A.G."/>
            <person name="Munoz-Torres M.C."/>
            <person name="Bain P.A."/>
            <person name="Manny A.R."/>
            <person name="Major K.M."/>
            <person name="Lambert F.N."/>
            <person name="Vulpe C.D."/>
            <person name="Tuck P."/>
            <person name="Blalock B.J."/>
            <person name="Lin Y.-Y."/>
            <person name="Smith M.E."/>
            <person name="Ochoa-Acuna H."/>
            <person name="Chen M.-J.M."/>
            <person name="Childers C.P."/>
            <person name="Qu J."/>
            <person name="Dugan S."/>
            <person name="Lee S.L."/>
            <person name="Chao H."/>
            <person name="Dinh H."/>
            <person name="Han Y."/>
            <person name="Doddapaneni H."/>
            <person name="Worley K.C."/>
            <person name="Muzny D.M."/>
            <person name="Gibbs R.A."/>
            <person name="Richards S."/>
        </authorList>
    </citation>
    <scope>NUCLEOTIDE SEQUENCE</scope>
    <source>
        <strain evidence="2">HAZT.00-mixed</strain>
        <tissue evidence="2">Whole organism</tissue>
    </source>
</reference>
<sequence>MDEVGAIVVDPGSYTVRIGYAGEDSPKFDIPSCVGRTLDPDTQETKFSIDTVNLAAPRKGCEVSNIMKDGMIEDWDAFENLMDYAYEKCIKSESQYHPMLCSEAAWNARGKREKICELFFEKYQVPAFFLVKSAVLSAFANGRFSGVVVDSGASHTSAVPVIDGYVLQHAIIKSPLGGDFLTNQSLNFLKDQKIDLAAPYMIAEKKVVREGDPPKWTRKNNLPEVTQSWHNYHEKQVVRDFTQAILTCAESAYDLDTANSMPTEGYEFPTGYTGEFGGERFKLAESLFDPSFIKGCTSTMLGMSHVVASSISLCDIDLRASLYSGVVVTGGNSLTNGFVERLNRDLSSRTPPNMRLKILSAQGVAERRYIK</sequence>
<dbReference type="Proteomes" id="UP000711488">
    <property type="component" value="Unassembled WGS sequence"/>
</dbReference>
<dbReference type="FunFam" id="3.30.420.40:FF:000502">
    <property type="entry name" value="Actin-Related Proteins"/>
    <property type="match status" value="1"/>
</dbReference>
<dbReference type="AlphaFoldDB" id="A0A6A0HAS9"/>
<dbReference type="Gene3D" id="3.90.640.10">
    <property type="entry name" value="Actin, Chain A, domain 4"/>
    <property type="match status" value="1"/>
</dbReference>